<keyword evidence="2" id="KW-0813">Transport</keyword>
<dbReference type="GeneID" id="103066517"/>
<evidence type="ECO:0000259" key="8">
    <source>
        <dbReference type="Pfam" id="PF04118"/>
    </source>
</evidence>
<dbReference type="InterPro" id="IPR056458">
    <property type="entry name" value="TPR_DOP1_M"/>
</dbReference>
<evidence type="ECO:0000256" key="6">
    <source>
        <dbReference type="ARBA" id="ARBA00046326"/>
    </source>
</evidence>
<dbReference type="OrthoDB" id="297643at2759"/>
<feature type="domain" description="DOP1-like C-terminal" evidence="10">
    <location>
        <begin position="1763"/>
        <end position="2247"/>
    </location>
</feature>
<evidence type="ECO:0000256" key="1">
    <source>
        <dbReference type="ARBA" id="ARBA00004395"/>
    </source>
</evidence>
<dbReference type="OMA" id="LWEYMTQ"/>
<feature type="compositionally biased region" description="Basic and acidic residues" evidence="7">
    <location>
        <begin position="556"/>
        <end position="572"/>
    </location>
</feature>
<reference evidence="13 14" key="1">
    <citation type="submission" date="2025-04" db="UniProtKB">
        <authorList>
            <consortium name="RefSeq"/>
        </authorList>
    </citation>
    <scope>IDENTIFICATION</scope>
    <source>
        <tissue evidence="13 14">Liver</tissue>
    </source>
</reference>
<comment type="similarity">
    <text evidence="6">Belongs to the DOP1 family.</text>
</comment>
<name>A0A9F2NH74_PYTBI</name>
<evidence type="ECO:0000313" key="13">
    <source>
        <dbReference type="RefSeq" id="XP_007423387.1"/>
    </source>
</evidence>
<organism evidence="12 13">
    <name type="scientific">Python bivittatus</name>
    <name type="common">Burmese python</name>
    <name type="synonym">Python molurus bivittatus</name>
    <dbReference type="NCBI Taxonomy" id="176946"/>
    <lineage>
        <taxon>Eukaryota</taxon>
        <taxon>Metazoa</taxon>
        <taxon>Chordata</taxon>
        <taxon>Craniata</taxon>
        <taxon>Vertebrata</taxon>
        <taxon>Euteleostomi</taxon>
        <taxon>Lepidosauria</taxon>
        <taxon>Squamata</taxon>
        <taxon>Bifurcata</taxon>
        <taxon>Unidentata</taxon>
        <taxon>Episquamata</taxon>
        <taxon>Toxicofera</taxon>
        <taxon>Serpentes</taxon>
        <taxon>Henophidia</taxon>
        <taxon>Pythonidae</taxon>
        <taxon>Python</taxon>
    </lineage>
</organism>
<dbReference type="GO" id="GO:0005768">
    <property type="term" value="C:endosome"/>
    <property type="evidence" value="ECO:0007669"/>
    <property type="project" value="TreeGrafter"/>
</dbReference>
<dbReference type="Pfam" id="PF04118">
    <property type="entry name" value="Dopey_N"/>
    <property type="match status" value="1"/>
</dbReference>
<dbReference type="InterPro" id="IPR056459">
    <property type="entry name" value="TPR_DOP1"/>
</dbReference>
<dbReference type="GO" id="GO:0000139">
    <property type="term" value="C:Golgi membrane"/>
    <property type="evidence" value="ECO:0007669"/>
    <property type="project" value="UniProtKB-SubCell"/>
</dbReference>
<keyword evidence="12" id="KW-1185">Reference proteome</keyword>
<feature type="region of interest" description="Disordered" evidence="7">
    <location>
        <begin position="1101"/>
        <end position="1165"/>
    </location>
</feature>
<dbReference type="InterPro" id="IPR007249">
    <property type="entry name" value="DOP1_N"/>
</dbReference>
<dbReference type="Pfam" id="PF24601">
    <property type="entry name" value="TPR_DOP1"/>
    <property type="match status" value="1"/>
</dbReference>
<gene>
    <name evidence="13 14" type="primary">DOPEY2</name>
</gene>
<feature type="domain" description="DOP1-like TPR" evidence="11">
    <location>
        <begin position="1217"/>
        <end position="1594"/>
    </location>
</feature>
<keyword evidence="3" id="KW-0653">Protein transport</keyword>
<dbReference type="GO" id="GO:0015031">
    <property type="term" value="P:protein transport"/>
    <property type="evidence" value="ECO:0007669"/>
    <property type="project" value="UniProtKB-KW"/>
</dbReference>
<evidence type="ECO:0000256" key="4">
    <source>
        <dbReference type="ARBA" id="ARBA00023034"/>
    </source>
</evidence>
<evidence type="ECO:0000259" key="10">
    <source>
        <dbReference type="Pfam" id="PF24598"/>
    </source>
</evidence>
<keyword evidence="4" id="KW-0333">Golgi apparatus</keyword>
<dbReference type="KEGG" id="pbi:103066517"/>
<dbReference type="Pfam" id="PF24598">
    <property type="entry name" value="DOP1_C"/>
    <property type="match status" value="1"/>
</dbReference>
<dbReference type="InterPro" id="IPR040314">
    <property type="entry name" value="DOP1"/>
</dbReference>
<comment type="subcellular location">
    <subcellularLocation>
        <location evidence="1">Golgi apparatus membrane</location>
        <topology evidence="1">Peripheral membrane protein</topology>
    </subcellularLocation>
</comment>
<feature type="domain" description="DOP1 N-terminal" evidence="8">
    <location>
        <begin position="12"/>
        <end position="304"/>
    </location>
</feature>
<dbReference type="RefSeq" id="XP_025019249.1">
    <property type="nucleotide sequence ID" value="XM_025163481.1"/>
</dbReference>
<dbReference type="GO" id="GO:0005829">
    <property type="term" value="C:cytosol"/>
    <property type="evidence" value="ECO:0007669"/>
    <property type="project" value="GOC"/>
</dbReference>
<evidence type="ECO:0000259" key="11">
    <source>
        <dbReference type="Pfam" id="PF24601"/>
    </source>
</evidence>
<accession>A0A9F2NH74</accession>
<sequence>MDPEEQELLGDYRYRNYSSAIDKALRNFESSSEWADLISSLGKLNKALQSNLKYSLLPRRLIISKRLSQCLHPALPSGVHIKALESYEVIFKIIGTKWLAKDLFLYSSGLFPLLGAAALSVKPVLLDLYENYFLPLQKSLLPSLQAFLIGLLPGLEEGSEFYDRTDALLVKLSLVVGKEVFYSALWGSVLVSPSVRLPASLFVVSHINRAIPGKQQNYIMGTDTNLTIQAICVSMLDSNVLVQRNTLEVVLFFFPLYSSLDTNESAVPLFRSDVVHLLSAAVQTLLRRDMSLNRRLYSWLLGSDIKGSTAVPDLSMNASTDDYARNFFEKYSKELLVEGLIELLHQKFAESDLEEQHHAYLKPFRILISLLDKPEIGPLVFADLFLEVIRAFYRYCKETLGSDLKLSYSQTGNVLTSAIKENKNASEIVKTANMLITSLNTDFLWDYMTTCIEDCLSSRNKSTQTQLLTKNATVSELCILTVFLLDVIPLELYSEVQSLYLPQMLSCMAQSLLQNMEVLSLPEFTHVLRTCFKVLSKVQMPSAYLSTETGSSDSSPVKEDNQEIRSESKVLEDKEDAPFPSLKSEDSGIALSASSPELLQHLRIPRIIPDRDDVWKKGGSMQMTLHYIQELVAKFASKHTFEVHLQNSNNDSVSKVDVRQGNNKENNYQVATNTGGERHSCESRQITVPQLKQMLSDFFTVRGSPFKQKGLEPPSPSNERGSPRDKEEKDWDLDQVMFDLGDTREDCREAFSALCYLLLDCTTFPVYLSEEESELLYLSLFQVSGGSESSFPLWLKSLMTICCCVNDCYIQNLAISVLLEIINHSQSLALVIEDRIKRYKIPGQNPFFGTLQMVTVPPIAPGVLKLISEKTDFYQRVAQVLWNQLNKETREHHNTCVELFYRLHCLAPSANICEDIICHALLDHDKCMRLEALFRFSIMWHLTREIQGSRPTSHSRSFDRSLFVVLDSLNYSDGAISAAAQGWLIRALSLNDVTRILEPALLLLLHPKTQRISLHCIKQKNSAENMHLWYTKKTIFQESLRSRELCESSSEEILPLSQFTVVDREAIWAEVEKDPEKSLLKNELSVNNPSLYGEALLEMGKDESEHTESADTSTEPLDSDNTSSFSPSLEQQDLTNEENNSASTDGKNSMKHTGSSNVYPADSSKSSAAINLVRTDSDRTRASESLSSDDEVDLELQALITSRLRKQQKEKQEMVEALFKHVLLYMQPYDSKRVLYAFSVLEGVLKTNPKEFTEAVATTSMDTSSTAHLNLIYNLLARHQESLVGQSFYGKLQIQSPTVCPHSLLIELLMYLCLSFLRSYYPCYLKVTHKDVLGNRDVQVKSVEVLIRMMTQLTTMAKSTESKNIEFICNLLGRCKIQEFVLLSLSVSMYVSQKCYEHLLANKTNGLSEHYILEESLINFGHDQIWSEHPLQIELLKLLQVLIVLEHHLGQTQEEQENQPALSKEWQRALSFQEAIGAMQYVHPHPITSQGLFVSAVVRGLQPEYGYGMHPSWVGLVTYSLPYFGKSLGWTVAPFIVQICKNLDELVKQYEHEILKMSTKTSASINYKRENITPDYPLTLLEGLTTIGHFCLLDHPNQTKRSTFNADPTNLRNARNAILEELPQIINTMSLLWNVIKKEDSQKRPSDFLGVKGCSSVYFKATKILKKKILDFLNPLTGQLGVQLIAAVAAVWSSKKPHKYQTKMPPVANTSQLILVDLVCALSTLKTDIILQLIKEVVKKPSQIKGEEKSVLVDIPVLQFCNAFIQRLPVSALQENFQSLLGVFKESVQLNLAPPGHFLLLSTLNDFVTRTPNQENKKNQKDLQDVTQKILEAVGNIAASSLEQTSWLSRNLEVKAQSQISLDDSNVESNLHDHSAVSSVVSASAPSVYSVQALTLLAEVLASLLDMVYQSDEKEKAVPLISRLLYYVFPYLRNHSAYNLPSFHASSQLLSSLSGYAYTKRAWKKDVLDLFMDPAFFQMDTSCIHWRTIIDHLLTHEKTTFKDLMNMQSSSLKLFPSFEQKPMLLKRQAFAVFSGEIDQYHLYLPLIQERLTDNLRVGRTSAVAAQMFLFFRVLLLRISPQHLTSLWPIMVTELIQTFIQLEDDLTEESAKNNKKMSRQKASSNGSAMLFGDIHQNELTLYLSACKFLDMALSFPSDKMQLFQMYRWAFVPEVDLQSCSMMDMMESHQECKPHVARIMDLLRLKYGASTIFQEQNVSDEATKNCDFPLLDLHSVSNITELIPFFNILNSAFKAQSGRLLYTHSSKSFKNSYPTGSGTRILKLLEEYVERDFIDNMENESL</sequence>
<protein>
    <submittedName>
        <fullName evidence="13 14">Protein dopey-2 isoform X1</fullName>
    </submittedName>
</protein>
<feature type="compositionally biased region" description="Polar residues" evidence="7">
    <location>
        <begin position="1110"/>
        <end position="1165"/>
    </location>
</feature>
<evidence type="ECO:0000313" key="12">
    <source>
        <dbReference type="Proteomes" id="UP000695026"/>
    </source>
</evidence>
<dbReference type="CTD" id="9980"/>
<feature type="region of interest" description="Disordered" evidence="7">
    <location>
        <begin position="546"/>
        <end position="587"/>
    </location>
</feature>
<feature type="compositionally biased region" description="Polar residues" evidence="7">
    <location>
        <begin position="546"/>
        <end position="555"/>
    </location>
</feature>
<dbReference type="PANTHER" id="PTHR14042">
    <property type="entry name" value="DOPEY-RELATED"/>
    <property type="match status" value="1"/>
</dbReference>
<dbReference type="RefSeq" id="XP_007423387.1">
    <property type="nucleotide sequence ID" value="XM_007423325.3"/>
</dbReference>
<evidence type="ECO:0000256" key="5">
    <source>
        <dbReference type="ARBA" id="ARBA00023136"/>
    </source>
</evidence>
<evidence type="ECO:0000313" key="14">
    <source>
        <dbReference type="RefSeq" id="XP_025019249.1"/>
    </source>
</evidence>
<evidence type="ECO:0000256" key="7">
    <source>
        <dbReference type="SAM" id="MobiDB-lite"/>
    </source>
</evidence>
<dbReference type="Proteomes" id="UP000695026">
    <property type="component" value="Unplaced"/>
</dbReference>
<dbReference type="GO" id="GO:0005802">
    <property type="term" value="C:trans-Golgi network"/>
    <property type="evidence" value="ECO:0007669"/>
    <property type="project" value="TreeGrafter"/>
</dbReference>
<dbReference type="PANTHER" id="PTHR14042:SF23">
    <property type="entry name" value="PROTEIN DOPEY-2"/>
    <property type="match status" value="1"/>
</dbReference>
<dbReference type="InterPro" id="IPR056457">
    <property type="entry name" value="DOP1_C"/>
</dbReference>
<keyword evidence="5" id="KW-0472">Membrane</keyword>
<dbReference type="Pfam" id="PF24597">
    <property type="entry name" value="TPR_DOP1_M"/>
    <property type="match status" value="1"/>
</dbReference>
<evidence type="ECO:0000259" key="9">
    <source>
        <dbReference type="Pfam" id="PF24597"/>
    </source>
</evidence>
<feature type="region of interest" description="Disordered" evidence="7">
    <location>
        <begin position="704"/>
        <end position="728"/>
    </location>
</feature>
<feature type="domain" description="DOP1-like middle TPR" evidence="9">
    <location>
        <begin position="327"/>
        <end position="512"/>
    </location>
</feature>
<dbReference type="GO" id="GO:0006895">
    <property type="term" value="P:Golgi to endosome transport"/>
    <property type="evidence" value="ECO:0007669"/>
    <property type="project" value="InterPro"/>
</dbReference>
<proteinExistence type="inferred from homology"/>
<evidence type="ECO:0000256" key="2">
    <source>
        <dbReference type="ARBA" id="ARBA00022448"/>
    </source>
</evidence>
<evidence type="ECO:0000256" key="3">
    <source>
        <dbReference type="ARBA" id="ARBA00022927"/>
    </source>
</evidence>